<feature type="coiled-coil region" evidence="1">
    <location>
        <begin position="448"/>
        <end position="499"/>
    </location>
</feature>
<feature type="compositionally biased region" description="Polar residues" evidence="2">
    <location>
        <begin position="588"/>
        <end position="598"/>
    </location>
</feature>
<feature type="coiled-coil region" evidence="1">
    <location>
        <begin position="304"/>
        <end position="390"/>
    </location>
</feature>
<reference evidence="3" key="1">
    <citation type="journal article" date="2020" name="mSystems">
        <title>Genome- and Community-Level Interaction Insights into Carbon Utilization and Element Cycling Functions of Hydrothermarchaeota in Hydrothermal Sediment.</title>
        <authorList>
            <person name="Zhou Z."/>
            <person name="Liu Y."/>
            <person name="Xu W."/>
            <person name="Pan J."/>
            <person name="Luo Z.H."/>
            <person name="Li M."/>
        </authorList>
    </citation>
    <scope>NUCLEOTIDE SEQUENCE [LARGE SCALE GENOMIC DNA]</scope>
    <source>
        <strain evidence="3">SpSt-1116</strain>
    </source>
</reference>
<protein>
    <submittedName>
        <fullName evidence="3">Uncharacterized protein</fullName>
    </submittedName>
</protein>
<evidence type="ECO:0000313" key="3">
    <source>
        <dbReference type="EMBL" id="HHQ80199.1"/>
    </source>
</evidence>
<accession>A0A7J3ZJH3</accession>
<feature type="region of interest" description="Disordered" evidence="2">
    <location>
        <begin position="564"/>
        <end position="598"/>
    </location>
</feature>
<dbReference type="EMBL" id="DRZC01000027">
    <property type="protein sequence ID" value="HHQ80199.1"/>
    <property type="molecule type" value="Genomic_DNA"/>
</dbReference>
<evidence type="ECO:0000256" key="2">
    <source>
        <dbReference type="SAM" id="MobiDB-lite"/>
    </source>
</evidence>
<dbReference type="AlphaFoldDB" id="A0A7J3ZJH3"/>
<keyword evidence="1" id="KW-0175">Coiled coil</keyword>
<evidence type="ECO:0000256" key="1">
    <source>
        <dbReference type="SAM" id="Coils"/>
    </source>
</evidence>
<proteinExistence type="predicted"/>
<organism evidence="3">
    <name type="scientific">Fervidicoccus fontis</name>
    <dbReference type="NCBI Taxonomy" id="683846"/>
    <lineage>
        <taxon>Archaea</taxon>
        <taxon>Thermoproteota</taxon>
        <taxon>Thermoprotei</taxon>
        <taxon>Fervidicoccales</taxon>
        <taxon>Fervidicoccaceae</taxon>
        <taxon>Fervidicoccus</taxon>
    </lineage>
</organism>
<gene>
    <name evidence="3" type="ORF">ENM78_01870</name>
</gene>
<comment type="caution">
    <text evidence="3">The sequence shown here is derived from an EMBL/GenBank/DDBJ whole genome shotgun (WGS) entry which is preliminary data.</text>
</comment>
<name>A0A7J3ZJH3_9CREN</name>
<sequence length="598" mass="66373">MRATREPLHKVLSALVLLALWLSVATPLSSVPASAQEGDAIELAERAKALQLVLERYQALDLPEEIEGRIQVLLEVNVTQLTPEELEEFIENAKSAIESAREAIIAGRAKGIAGREQVLDKTRERVIERIRVLAERLGIPEEVVEATVARIENSTSLKELPEASREVRAKLLEHAATQALRVQERLLNATPAALQAIEHAYEMASKASEVLRRVATQLAERGASPRAVEAVLQAAERIEEAKMGIERAREVLMNATAANATAPPIEVPPHVEREVQRARVASKLLEECRRLSFKLQVLAQLANNTELEANVTRLIEELQEIRSQIDEGNHTIALLVRLEALKERAESLEELLEERKERVREEVRREIEKRMEIREEIMEAASRLATIETRLYAVESAVASAGVGAGERLQLQELLESARAQHSGCVELIESAIEALEGGNTTEARIHVETIKHRLEAIREVLEQIEEILEESRTRAEREAEIEEKSEGLLAKASELETKIRALLDATANATSFRAEVAERLLMRALGSVINARWLIERGDFSKAKALLDEAEKLVKLAEEYVEEAAEGGRSQAPESTPEGIKRGRAKGSSQKGPEVQT</sequence>